<proteinExistence type="predicted"/>
<name>A0A3N1Y2N9_9GAMM</name>
<evidence type="ECO:0000313" key="2">
    <source>
        <dbReference type="EMBL" id="ROR32778.1"/>
    </source>
</evidence>
<evidence type="ECO:0000256" key="1">
    <source>
        <dbReference type="SAM" id="Phobius"/>
    </source>
</evidence>
<sequence>MVETTRGPDGLRLVLAPRPAPGPGAWLLGLALPGAALAGIGAWFAARGAWAVLPFAGLELALLAWAMASCARAAAAREVVEVTAREVVVRDGRGAARRLPRAWARVVLRRDPAGRYPSRLFLRAHGREVELGRALPQAERARLAGTLAGNVGAGWSHG</sequence>
<feature type="transmembrane region" description="Helical" evidence="1">
    <location>
        <begin position="50"/>
        <end position="68"/>
    </location>
</feature>
<evidence type="ECO:0000313" key="3">
    <source>
        <dbReference type="Proteomes" id="UP000276634"/>
    </source>
</evidence>
<keyword evidence="1" id="KW-0812">Transmembrane</keyword>
<accession>A0A3N1Y2N9</accession>
<dbReference type="AlphaFoldDB" id="A0A3N1Y2N9"/>
<protein>
    <submittedName>
        <fullName evidence="2">Putative membrane protein</fullName>
    </submittedName>
</protein>
<keyword evidence="1" id="KW-0472">Membrane</keyword>
<reference evidence="2 3" key="1">
    <citation type="submission" date="2018-11" db="EMBL/GenBank/DDBJ databases">
        <title>Genomic Encyclopedia of Type Strains, Phase IV (KMG-IV): sequencing the most valuable type-strain genomes for metagenomic binning, comparative biology and taxonomic classification.</title>
        <authorList>
            <person name="Goeker M."/>
        </authorList>
    </citation>
    <scope>NUCLEOTIDE SEQUENCE [LARGE SCALE GENOMIC DNA]</scope>
    <source>
        <strain evidence="2 3">DSM 100275</strain>
    </source>
</reference>
<keyword evidence="1" id="KW-1133">Transmembrane helix</keyword>
<dbReference type="OrthoDB" id="7062615at2"/>
<organism evidence="2 3">
    <name type="scientific">Inmirania thermothiophila</name>
    <dbReference type="NCBI Taxonomy" id="1750597"/>
    <lineage>
        <taxon>Bacteria</taxon>
        <taxon>Pseudomonadati</taxon>
        <taxon>Pseudomonadota</taxon>
        <taxon>Gammaproteobacteria</taxon>
        <taxon>Chromatiales</taxon>
        <taxon>Ectothiorhodospiraceae</taxon>
        <taxon>Inmirania</taxon>
    </lineage>
</organism>
<gene>
    <name evidence="2" type="ORF">EDC57_1989</name>
</gene>
<dbReference type="InterPro" id="IPR019253">
    <property type="entry name" value="DUF2244_TM"/>
</dbReference>
<dbReference type="EMBL" id="RJVI01000002">
    <property type="protein sequence ID" value="ROR32778.1"/>
    <property type="molecule type" value="Genomic_DNA"/>
</dbReference>
<comment type="caution">
    <text evidence="2">The sequence shown here is derived from an EMBL/GenBank/DDBJ whole genome shotgun (WGS) entry which is preliminary data.</text>
</comment>
<dbReference type="Proteomes" id="UP000276634">
    <property type="component" value="Unassembled WGS sequence"/>
</dbReference>
<dbReference type="RefSeq" id="WP_123401682.1">
    <property type="nucleotide sequence ID" value="NZ_RJVI01000002.1"/>
</dbReference>
<feature type="transmembrane region" description="Helical" evidence="1">
    <location>
        <begin position="25"/>
        <end position="44"/>
    </location>
</feature>
<keyword evidence="3" id="KW-1185">Reference proteome</keyword>
<dbReference type="Pfam" id="PF10003">
    <property type="entry name" value="DUF2244"/>
    <property type="match status" value="1"/>
</dbReference>